<dbReference type="EMBL" id="JACCBU010000001">
    <property type="protein sequence ID" value="NYE71885.1"/>
    <property type="molecule type" value="Genomic_DNA"/>
</dbReference>
<dbReference type="SUPFAM" id="SSF56112">
    <property type="entry name" value="Protein kinase-like (PK-like)"/>
    <property type="match status" value="1"/>
</dbReference>
<comment type="caution">
    <text evidence="2">The sequence shown here is derived from an EMBL/GenBank/DDBJ whole genome shotgun (WGS) entry which is preliminary data.</text>
</comment>
<feature type="domain" description="Aminoglycoside phosphotransferase" evidence="1">
    <location>
        <begin position="119"/>
        <end position="316"/>
    </location>
</feature>
<protein>
    <recommendedName>
        <fullName evidence="1">Aminoglycoside phosphotransferase domain-containing protein</fullName>
    </recommendedName>
</protein>
<dbReference type="AlphaFoldDB" id="A0A7Y9I7X1"/>
<dbReference type="PANTHER" id="PTHR21310">
    <property type="entry name" value="AMINOGLYCOSIDE PHOSPHOTRANSFERASE-RELATED-RELATED"/>
    <property type="match status" value="1"/>
</dbReference>
<dbReference type="InterPro" id="IPR002575">
    <property type="entry name" value="Aminoglycoside_PTrfase"/>
</dbReference>
<evidence type="ECO:0000313" key="3">
    <source>
        <dbReference type="Proteomes" id="UP000569914"/>
    </source>
</evidence>
<sequence length="388" mass="42039">MLAPCGGPFYGYLDELDVTDFYCGAGGSSTGLREAGFTIKVAANHWPRAIFSAPVKPAPFVCAGHEINPLAEGPARLGSILRVTATKFLDDLSLDGMLVALAVEADANSLDFSHAVRREGWESVVVETRDWIIRFPRHRDHARFATELAVLAYVSGRLPVETPEVAWTGEHTCCMAYPKIIGTEFTPKDWHAASDVDRRKLTDSLADLLIAWREALTGADVSSLGVTSIGGVPYVGQLTSSLASFPPAMRPAIENLLTEYSALYERDLAHGGAIVLHGDFHLGNMVLDGRCGAVTGLWDFSCVATGAFTWDLHYLAGEVSDPAEDLSPPGTGEHLDLLAGVLARLSNIVTSPEANLMLSDLMQCAEWIGDHDPQESLHWKRWLDQLAL</sequence>
<name>A0A7Y9I7X1_9ACTN</name>
<dbReference type="Gene3D" id="3.30.200.20">
    <property type="entry name" value="Phosphorylase Kinase, domain 1"/>
    <property type="match status" value="1"/>
</dbReference>
<reference evidence="2 3" key="1">
    <citation type="submission" date="2020-07" db="EMBL/GenBank/DDBJ databases">
        <title>Sequencing the genomes of 1000 actinobacteria strains.</title>
        <authorList>
            <person name="Klenk H.-P."/>
        </authorList>
    </citation>
    <scope>NUCLEOTIDE SEQUENCE [LARGE SCALE GENOMIC DNA]</scope>
    <source>
        <strain evidence="2 3">DSM 22083</strain>
    </source>
</reference>
<dbReference type="InterPro" id="IPR011009">
    <property type="entry name" value="Kinase-like_dom_sf"/>
</dbReference>
<dbReference type="Pfam" id="PF01636">
    <property type="entry name" value="APH"/>
    <property type="match status" value="1"/>
</dbReference>
<dbReference type="InterPro" id="IPR029063">
    <property type="entry name" value="SAM-dependent_MTases_sf"/>
</dbReference>
<dbReference type="Gene3D" id="3.40.50.150">
    <property type="entry name" value="Vaccinia Virus protein VP39"/>
    <property type="match status" value="1"/>
</dbReference>
<dbReference type="RefSeq" id="WP_179752335.1">
    <property type="nucleotide sequence ID" value="NZ_JACCBU010000001.1"/>
</dbReference>
<dbReference type="PANTHER" id="PTHR21310:SF15">
    <property type="entry name" value="AMINOGLYCOSIDE PHOSPHOTRANSFERASE DOMAIN-CONTAINING PROTEIN"/>
    <property type="match status" value="1"/>
</dbReference>
<dbReference type="Proteomes" id="UP000569914">
    <property type="component" value="Unassembled WGS sequence"/>
</dbReference>
<dbReference type="Gene3D" id="3.90.1200.10">
    <property type="match status" value="1"/>
</dbReference>
<keyword evidence="3" id="KW-1185">Reference proteome</keyword>
<accession>A0A7Y9I7X1</accession>
<evidence type="ECO:0000259" key="1">
    <source>
        <dbReference type="Pfam" id="PF01636"/>
    </source>
</evidence>
<proteinExistence type="predicted"/>
<evidence type="ECO:0000313" key="2">
    <source>
        <dbReference type="EMBL" id="NYE71885.1"/>
    </source>
</evidence>
<gene>
    <name evidence="2" type="ORF">BKA15_003214</name>
</gene>
<organism evidence="2 3">
    <name type="scientific">Microlunatus parietis</name>
    <dbReference type="NCBI Taxonomy" id="682979"/>
    <lineage>
        <taxon>Bacteria</taxon>
        <taxon>Bacillati</taxon>
        <taxon>Actinomycetota</taxon>
        <taxon>Actinomycetes</taxon>
        <taxon>Propionibacteriales</taxon>
        <taxon>Propionibacteriaceae</taxon>
        <taxon>Microlunatus</taxon>
    </lineage>
</organism>
<dbReference type="InterPro" id="IPR051678">
    <property type="entry name" value="AGP_Transferase"/>
</dbReference>